<keyword evidence="3" id="KW-1185">Reference proteome</keyword>
<feature type="region of interest" description="Disordered" evidence="1">
    <location>
        <begin position="1"/>
        <end position="65"/>
    </location>
</feature>
<evidence type="ECO:0000313" key="2">
    <source>
        <dbReference type="EMBL" id="CAK9145710.1"/>
    </source>
</evidence>
<organism evidence="2 3">
    <name type="scientific">Ilex paraguariensis</name>
    <name type="common">yerba mate</name>
    <dbReference type="NCBI Taxonomy" id="185542"/>
    <lineage>
        <taxon>Eukaryota</taxon>
        <taxon>Viridiplantae</taxon>
        <taxon>Streptophyta</taxon>
        <taxon>Embryophyta</taxon>
        <taxon>Tracheophyta</taxon>
        <taxon>Spermatophyta</taxon>
        <taxon>Magnoliopsida</taxon>
        <taxon>eudicotyledons</taxon>
        <taxon>Gunneridae</taxon>
        <taxon>Pentapetalae</taxon>
        <taxon>asterids</taxon>
        <taxon>campanulids</taxon>
        <taxon>Aquifoliales</taxon>
        <taxon>Aquifoliaceae</taxon>
        <taxon>Ilex</taxon>
    </lineage>
</organism>
<sequence>MVASRYECEEDKAEETKEQIGGRNGKNNFKVPPWGKDAEPEEGRWELESANEEPEPDGPRWPLNGVDATITSEVIEDGGSFVKRRRVWLQFIRRNPPRKIGIS</sequence>
<comment type="caution">
    <text evidence="2">The sequence shown here is derived from an EMBL/GenBank/DDBJ whole genome shotgun (WGS) entry which is preliminary data.</text>
</comment>
<gene>
    <name evidence="2" type="ORF">ILEXP_LOCUS13526</name>
</gene>
<proteinExistence type="predicted"/>
<accession>A0ABC8RQ97</accession>
<dbReference type="EMBL" id="CAUOFW020001502">
    <property type="protein sequence ID" value="CAK9145710.1"/>
    <property type="molecule type" value="Genomic_DNA"/>
</dbReference>
<feature type="compositionally biased region" description="Basic and acidic residues" evidence="1">
    <location>
        <begin position="36"/>
        <end position="47"/>
    </location>
</feature>
<dbReference type="Proteomes" id="UP001642360">
    <property type="component" value="Unassembled WGS sequence"/>
</dbReference>
<evidence type="ECO:0000313" key="3">
    <source>
        <dbReference type="Proteomes" id="UP001642360"/>
    </source>
</evidence>
<name>A0ABC8RQ97_9AQUA</name>
<dbReference type="AlphaFoldDB" id="A0ABC8RQ97"/>
<reference evidence="2 3" key="1">
    <citation type="submission" date="2024-02" db="EMBL/GenBank/DDBJ databases">
        <authorList>
            <person name="Vignale AGUSTIN F."/>
            <person name="Sosa J E."/>
            <person name="Modenutti C."/>
        </authorList>
    </citation>
    <scope>NUCLEOTIDE SEQUENCE [LARGE SCALE GENOMIC DNA]</scope>
</reference>
<evidence type="ECO:0000256" key="1">
    <source>
        <dbReference type="SAM" id="MobiDB-lite"/>
    </source>
</evidence>
<protein>
    <submittedName>
        <fullName evidence="2">Uncharacterized protein</fullName>
    </submittedName>
</protein>